<keyword evidence="2" id="KW-1185">Reference proteome</keyword>
<protein>
    <recommendedName>
        <fullName evidence="3">Retrotransposon gag domain-containing protein</fullName>
    </recommendedName>
</protein>
<gene>
    <name evidence="1" type="ORF">PLOB_00032088</name>
</gene>
<proteinExistence type="predicted"/>
<dbReference type="PANTHER" id="PTHR33198">
    <property type="entry name" value="ANK_REP_REGION DOMAIN-CONTAINING PROTEIN-RELATED"/>
    <property type="match status" value="1"/>
</dbReference>
<reference evidence="1 2" key="1">
    <citation type="submission" date="2022-05" db="EMBL/GenBank/DDBJ databases">
        <authorList>
            <consortium name="Genoscope - CEA"/>
            <person name="William W."/>
        </authorList>
    </citation>
    <scope>NUCLEOTIDE SEQUENCE [LARGE SCALE GENOMIC DNA]</scope>
</reference>
<name>A0ABN8S2V6_9CNID</name>
<dbReference type="PANTHER" id="PTHR33198:SF19">
    <property type="entry name" value="CCHC-TYPE DOMAIN-CONTAINING PROTEIN"/>
    <property type="match status" value="1"/>
</dbReference>
<comment type="caution">
    <text evidence="1">The sequence shown here is derived from an EMBL/GenBank/DDBJ whole genome shotgun (WGS) entry which is preliminary data.</text>
</comment>
<evidence type="ECO:0008006" key="3">
    <source>
        <dbReference type="Google" id="ProtNLM"/>
    </source>
</evidence>
<evidence type="ECO:0000313" key="1">
    <source>
        <dbReference type="EMBL" id="CAH3185081.1"/>
    </source>
</evidence>
<evidence type="ECO:0000313" key="2">
    <source>
        <dbReference type="Proteomes" id="UP001159405"/>
    </source>
</evidence>
<organism evidence="1 2">
    <name type="scientific">Porites lobata</name>
    <dbReference type="NCBI Taxonomy" id="104759"/>
    <lineage>
        <taxon>Eukaryota</taxon>
        <taxon>Metazoa</taxon>
        <taxon>Cnidaria</taxon>
        <taxon>Anthozoa</taxon>
        <taxon>Hexacorallia</taxon>
        <taxon>Scleractinia</taxon>
        <taxon>Fungiina</taxon>
        <taxon>Poritidae</taxon>
        <taxon>Porites</taxon>
    </lineage>
</organism>
<dbReference type="Proteomes" id="UP001159405">
    <property type="component" value="Unassembled WGS sequence"/>
</dbReference>
<dbReference type="EMBL" id="CALNXK010000410">
    <property type="protein sequence ID" value="CAH3185081.1"/>
    <property type="molecule type" value="Genomic_DNA"/>
</dbReference>
<sequence length="145" mass="16349">MAMHLGLPPPEALDLSGGNISANWKKFKQKYTNYEIATGISSKDSATRVATLLTVIGNDAIDVFNTLTWDEEGDDKKIEKVLLKFEEHSEPKKNVSYERYKFFSRAQESGESIDQYVTILRKLYLKKIVGSNPQINACTQSSQLL</sequence>
<accession>A0ABN8S2V6</accession>